<reference evidence="1" key="1">
    <citation type="submission" date="2021-02" db="EMBL/GenBank/DDBJ databases">
        <authorList>
            <person name="Nowell W R."/>
        </authorList>
    </citation>
    <scope>NUCLEOTIDE SEQUENCE</scope>
</reference>
<accession>A0A8S3HWX5</accession>
<comment type="caution">
    <text evidence="1">The sequence shown here is derived from an EMBL/GenBank/DDBJ whole genome shotgun (WGS) entry which is preliminary data.</text>
</comment>
<dbReference type="AlphaFoldDB" id="A0A8S3HWX5"/>
<feature type="non-terminal residue" evidence="1">
    <location>
        <position position="114"/>
    </location>
</feature>
<gene>
    <name evidence="1" type="ORF">SMN809_LOCUS71352</name>
</gene>
<evidence type="ECO:0000313" key="2">
    <source>
        <dbReference type="Proteomes" id="UP000676336"/>
    </source>
</evidence>
<protein>
    <submittedName>
        <fullName evidence="1">Uncharacterized protein</fullName>
    </submittedName>
</protein>
<organism evidence="1 2">
    <name type="scientific">Rotaria magnacalcarata</name>
    <dbReference type="NCBI Taxonomy" id="392030"/>
    <lineage>
        <taxon>Eukaryota</taxon>
        <taxon>Metazoa</taxon>
        <taxon>Spiralia</taxon>
        <taxon>Gnathifera</taxon>
        <taxon>Rotifera</taxon>
        <taxon>Eurotatoria</taxon>
        <taxon>Bdelloidea</taxon>
        <taxon>Philodinida</taxon>
        <taxon>Philodinidae</taxon>
        <taxon>Rotaria</taxon>
    </lineage>
</organism>
<evidence type="ECO:0000313" key="1">
    <source>
        <dbReference type="EMBL" id="CAF5188464.1"/>
    </source>
</evidence>
<dbReference type="EMBL" id="CAJOBI010323477">
    <property type="protein sequence ID" value="CAF5188464.1"/>
    <property type="molecule type" value="Genomic_DNA"/>
</dbReference>
<proteinExistence type="predicted"/>
<sequence length="114" mass="13141">RIFYFSSISTKTDESSNVNTTNNNEEGFLAQSLRSLFPAIEIKVDHGRISIGHDTVPYGLLISFNTMNSTFSSESPSKYVPHIDLMTLIYSIKYKHLRIQFYPIKAFTEERHDM</sequence>
<dbReference type="Proteomes" id="UP000676336">
    <property type="component" value="Unassembled WGS sequence"/>
</dbReference>
<name>A0A8S3HWX5_9BILA</name>